<dbReference type="Pfam" id="PF10057">
    <property type="entry name" value="MpsC"/>
    <property type="match status" value="1"/>
</dbReference>
<dbReference type="AlphaFoldDB" id="A0A942ULI4"/>
<reference evidence="2 3" key="1">
    <citation type="submission" date="2021-05" db="EMBL/GenBank/DDBJ databases">
        <title>Novel Bacillus species.</title>
        <authorList>
            <person name="Liu G."/>
        </authorList>
    </citation>
    <scope>NUCLEOTIDE SEQUENCE [LARGE SCALE GENOMIC DNA]</scope>
    <source>
        <strain evidence="2 3">FJAT-49682</strain>
    </source>
</reference>
<accession>A0A942ULI4</accession>
<sequence>MNYEAEFSNIVRSFRKRHMGKGPSQVKTTFCKNWALCEMEGNLSPVEKFIVAAQDGKQMVRAARTEMVKEMYRKNHPIEMEEFLGAKFIDLFVDIDIDKDLGMSIFVFDQDLEQKFNSKDKHN</sequence>
<gene>
    <name evidence="2" type="ORF">KHA91_01660</name>
</gene>
<evidence type="ECO:0000259" key="1">
    <source>
        <dbReference type="Pfam" id="PF10057"/>
    </source>
</evidence>
<proteinExistence type="predicted"/>
<dbReference type="Proteomes" id="UP000676456">
    <property type="component" value="Unassembled WGS sequence"/>
</dbReference>
<organism evidence="2 3">
    <name type="scientific">Lederbergia citrea</name>
    <dbReference type="NCBI Taxonomy" id="2833581"/>
    <lineage>
        <taxon>Bacteria</taxon>
        <taxon>Bacillati</taxon>
        <taxon>Bacillota</taxon>
        <taxon>Bacilli</taxon>
        <taxon>Bacillales</taxon>
        <taxon>Bacillaceae</taxon>
        <taxon>Lederbergia</taxon>
    </lineage>
</organism>
<keyword evidence="3" id="KW-1185">Reference proteome</keyword>
<dbReference type="InterPro" id="IPR018745">
    <property type="entry name" value="MpsC"/>
</dbReference>
<dbReference type="EMBL" id="JAGYPN010000001">
    <property type="protein sequence ID" value="MBS4221462.1"/>
    <property type="molecule type" value="Genomic_DNA"/>
</dbReference>
<name>A0A942ULI4_9BACI</name>
<dbReference type="RefSeq" id="WP_213096481.1">
    <property type="nucleotide sequence ID" value="NZ_JAGYPN010000001.1"/>
</dbReference>
<feature type="domain" description="Na+-translocating membrane potential-generating system MpsC" evidence="1">
    <location>
        <begin position="3"/>
        <end position="110"/>
    </location>
</feature>
<evidence type="ECO:0000313" key="2">
    <source>
        <dbReference type="EMBL" id="MBS4221462.1"/>
    </source>
</evidence>
<evidence type="ECO:0000313" key="3">
    <source>
        <dbReference type="Proteomes" id="UP000676456"/>
    </source>
</evidence>
<comment type="caution">
    <text evidence="2">The sequence shown here is derived from an EMBL/GenBank/DDBJ whole genome shotgun (WGS) entry which is preliminary data.</text>
</comment>
<protein>
    <submittedName>
        <fullName evidence="2">DUF2294 domain-containing protein</fullName>
    </submittedName>
</protein>